<evidence type="ECO:0000313" key="1">
    <source>
        <dbReference type="EMBL" id="HEW46263.1"/>
    </source>
</evidence>
<evidence type="ECO:0008006" key="2">
    <source>
        <dbReference type="Google" id="ProtNLM"/>
    </source>
</evidence>
<dbReference type="AlphaFoldDB" id="A0A7C2Z3Q8"/>
<comment type="caution">
    <text evidence="1">The sequence shown here is derived from an EMBL/GenBank/DDBJ whole genome shotgun (WGS) entry which is preliminary data.</text>
</comment>
<accession>A0A7C2Z3Q8</accession>
<gene>
    <name evidence="1" type="ORF">ENO47_06320</name>
</gene>
<proteinExistence type="predicted"/>
<sequence>MENLKKLLLQCETYLQQGDWDKAIDVLNSITQEQIESLDLETAKECFRILDHLIKEGEQIRNKMAENLVNFRRFKEGYNL</sequence>
<protein>
    <recommendedName>
        <fullName evidence="2">Flagellar protein FliT</fullName>
    </recommendedName>
</protein>
<reference evidence="1" key="1">
    <citation type="journal article" date="2020" name="mSystems">
        <title>Genome- and Community-Level Interaction Insights into Carbon Utilization and Element Cycling Functions of Hydrothermarchaeota in Hydrothermal Sediment.</title>
        <authorList>
            <person name="Zhou Z."/>
            <person name="Liu Y."/>
            <person name="Xu W."/>
            <person name="Pan J."/>
            <person name="Luo Z.H."/>
            <person name="Li M."/>
        </authorList>
    </citation>
    <scope>NUCLEOTIDE SEQUENCE [LARGE SCALE GENOMIC DNA]</scope>
    <source>
        <strain evidence="1">SpSt-132</strain>
    </source>
</reference>
<name>A0A7C2Z3Q8_9AQUI</name>
<dbReference type="EMBL" id="DSFP01000054">
    <property type="protein sequence ID" value="HEW46263.1"/>
    <property type="molecule type" value="Genomic_DNA"/>
</dbReference>
<organism evidence="1">
    <name type="scientific">Hydrogenobacter sp</name>
    <dbReference type="NCBI Taxonomy" id="2152829"/>
    <lineage>
        <taxon>Bacteria</taxon>
        <taxon>Pseudomonadati</taxon>
        <taxon>Aquificota</taxon>
        <taxon>Aquificia</taxon>
        <taxon>Aquificales</taxon>
        <taxon>Aquificaceae</taxon>
        <taxon>Hydrogenobacter</taxon>
    </lineage>
</organism>